<reference evidence="1 2" key="1">
    <citation type="submission" date="2021-06" db="EMBL/GenBank/DDBJ databases">
        <authorList>
            <person name="Palmer J.M."/>
        </authorList>
    </citation>
    <scope>NUCLEOTIDE SEQUENCE [LARGE SCALE GENOMIC DNA]</scope>
    <source>
        <strain evidence="1 2">GA_2019</strain>
        <tissue evidence="1">Muscle</tissue>
    </source>
</reference>
<dbReference type="EMBL" id="JAHRIO010000383">
    <property type="protein sequence ID" value="MEQ2157989.1"/>
    <property type="molecule type" value="Genomic_DNA"/>
</dbReference>
<dbReference type="Proteomes" id="UP001476798">
    <property type="component" value="Unassembled WGS sequence"/>
</dbReference>
<dbReference type="PANTHER" id="PTHR22774:SF15">
    <property type="entry name" value="BRIDGE-LIKE LIPID TRANSFER PROTEIN FAMILY MEMBER 3A"/>
    <property type="match status" value="1"/>
</dbReference>
<accession>A0ABV0MFW2</accession>
<evidence type="ECO:0000313" key="1">
    <source>
        <dbReference type="EMBL" id="MEQ2157989.1"/>
    </source>
</evidence>
<dbReference type="InterPro" id="IPR026728">
    <property type="entry name" value="BLTP3A/B"/>
</dbReference>
<proteinExistence type="predicted"/>
<protein>
    <submittedName>
        <fullName evidence="1">Uncharacterized protein</fullName>
    </submittedName>
</protein>
<evidence type="ECO:0000313" key="2">
    <source>
        <dbReference type="Proteomes" id="UP001476798"/>
    </source>
</evidence>
<gene>
    <name evidence="1" type="ORF">GOODEAATRI_007526</name>
</gene>
<name>A0ABV0MFW2_9TELE</name>
<organism evidence="1 2">
    <name type="scientific">Goodea atripinnis</name>
    <dbReference type="NCBI Taxonomy" id="208336"/>
    <lineage>
        <taxon>Eukaryota</taxon>
        <taxon>Metazoa</taxon>
        <taxon>Chordata</taxon>
        <taxon>Craniata</taxon>
        <taxon>Vertebrata</taxon>
        <taxon>Euteleostomi</taxon>
        <taxon>Actinopterygii</taxon>
        <taxon>Neopterygii</taxon>
        <taxon>Teleostei</taxon>
        <taxon>Neoteleostei</taxon>
        <taxon>Acanthomorphata</taxon>
        <taxon>Ovalentaria</taxon>
        <taxon>Atherinomorphae</taxon>
        <taxon>Cyprinodontiformes</taxon>
        <taxon>Goodeidae</taxon>
        <taxon>Goodea</taxon>
    </lineage>
</organism>
<dbReference type="PANTHER" id="PTHR22774">
    <property type="entry name" value="CHOREIN N-TERMINAL DOMAIN-CONTAINING PROTEIN"/>
    <property type="match status" value="1"/>
</dbReference>
<sequence>MGPSAARRSALGQSLGFLDVRLQDCQAELLASTVTNIGPFLEDEFSVDGQPVRLHLSNVADDGPRIYPTAPQPVPAKFIIDQMLLQRSDDGIMRIKGEGKRTP</sequence>
<keyword evidence="2" id="KW-1185">Reference proteome</keyword>
<dbReference type="Pfam" id="PF24917">
    <property type="entry name" value="BLTP3A_B"/>
    <property type="match status" value="1"/>
</dbReference>
<comment type="caution">
    <text evidence="1">The sequence shown here is derived from an EMBL/GenBank/DDBJ whole genome shotgun (WGS) entry which is preliminary data.</text>
</comment>